<sequence length="1359" mass="147375">MHSRVNSLWLAVSVLSFLSNVGPAVTAPVIPLYDDVPFNFTHPFAGFGNTGTHKRDTPALRILSLGASIMSGTGSSTGNGCRKPLRDALRADGHDVNMVGSLHGGTMVDSDHEAVPGDVLTQVRARVPHSTGFKPNIVIINAGTNDGNENVDIPGAGSRMNDILNDLWAADGMADTCIMLSTLIPTTTTNGVANRDTINDQYRALVAERAVEGKCIYLADMDPGGEQWLQFDTDYVPTEIPHIHPNDAGHEKMAAVFFKAINQAIADGVIVAAGDFSVGASSCDKFAGTGIDAGGKTQRGWGYDDGIYSHDSEGLGILWTTDSQWDRNQWKFARLFDKNYDDLLAWISTSDTEQVYGVWANSADGKGSFTVISDMSPDLTCGADGVYFIDMNADGLDDLVCVSPSGDLYLSINQGDGNRAAGKPPTFKRVSDTALIKTNEGYERDRVVLADIDGDGRGDYGVIDDSGNVHFWRNGWVDDIPKYWQDLGVRFTGHTSGTQFEDINGDGRDDALYIDTDGTTYTYTNARSCKKGAQGDGLNVAWRQGFHTGATSGPTHLGMAEYLTDDETNLRGRVHFARIVGTSTVFGNLPKQDYVFMQHTKLDSGKHRFQMRVWKNTGAGGTKLLADGDKYCNMMGHTNGMMDYVWVWSTGEMVLFGNRGKGTISDSDPAGYWSSEGTIWTPPSDMNRRDLHLQDWDGDGVCDIIYADPNGGAVQVWINNYHKTGSWSWTHLDNPAPGLGCSQKRGLAVFDLGVRFADITGNKRADYLCLEPDGRTTGFVHGDDGSFENVGQIKFAEGYDRANLRWADVNGDGVDDLLWVDKFTGDGHVWYNQGRGDPADLAGSSFFWKKQTASAYVGNSAGTCEYFPDLDGNGRADEHYILGTFNNEARTSLNPSCGLTDHTGDDAVMDGTLPTVPGGDDGGGDDGGDGGDDSNLGDNSDYPSHYYPGGDWNCDADRNWFAPGTDVGNIDGGDSFCMAKWREGIFPKLLEATANVNALCSVRVVFTDDTEMTVGQPCADDGHHRMGTLEWTPFVDTWSKFSLWDTGYKNGVGRLVAGITNKDEIDAGKYFRSTPTRYDLSRGSDGQGVLLGFLGTAGDRIDSLQPLFSSAGPNIIRLTNATFNPSFETLNTLPFDQRGMTVISSPADFDNSQSSVSVEYSQNVKLEYQKMYKVTVSNEGGKELGGELATTVGYEHSWDIGVPQAAKTSGKTKVEVQAKFVGKHVDKHVDTEENDKTQTISVSTRIRVTLKPGEAVSCAATIVQSQVNLKYSAVLQFVFNDQNGYVVDVNGIYESATASQVVSYCMDGGLDGDIGTEDDNNIVMQGMYCQDGTYIGDWETDLTADEFAAICPDDWAAYE</sequence>
<comment type="caution">
    <text evidence="5">The sequence shown here is derived from an EMBL/GenBank/DDBJ whole genome shotgun (WGS) entry which is preliminary data.</text>
</comment>
<evidence type="ECO:0000256" key="1">
    <source>
        <dbReference type="ARBA" id="ARBA00022729"/>
    </source>
</evidence>
<dbReference type="Pfam" id="PF13517">
    <property type="entry name" value="FG-GAP_3"/>
    <property type="match status" value="2"/>
</dbReference>
<dbReference type="Gene3D" id="2.170.15.10">
    <property type="entry name" value="Proaerolysin, chain A, domain 3"/>
    <property type="match status" value="1"/>
</dbReference>
<name>A0AA38VKP6_9PEZI</name>
<dbReference type="EMBL" id="JANBVO010000010">
    <property type="protein sequence ID" value="KAJ9149459.1"/>
    <property type="molecule type" value="Genomic_DNA"/>
</dbReference>
<evidence type="ECO:0000313" key="6">
    <source>
        <dbReference type="Proteomes" id="UP001174694"/>
    </source>
</evidence>
<dbReference type="InterPro" id="IPR036514">
    <property type="entry name" value="SGNH_hydro_sf"/>
</dbReference>
<evidence type="ECO:0000256" key="3">
    <source>
        <dbReference type="SAM" id="SignalP"/>
    </source>
</evidence>
<dbReference type="PANTHER" id="PTHR30383">
    <property type="entry name" value="THIOESTERASE 1/PROTEASE 1/LYSOPHOSPHOLIPASE L1"/>
    <property type="match status" value="1"/>
</dbReference>
<feature type="region of interest" description="Disordered" evidence="2">
    <location>
        <begin position="893"/>
        <end position="942"/>
    </location>
</feature>
<gene>
    <name evidence="5" type="ORF">NKR23_g4239</name>
</gene>
<evidence type="ECO:0000313" key="5">
    <source>
        <dbReference type="EMBL" id="KAJ9149459.1"/>
    </source>
</evidence>
<keyword evidence="6" id="KW-1185">Reference proteome</keyword>
<dbReference type="SUPFAM" id="SSF52266">
    <property type="entry name" value="SGNH hydrolase"/>
    <property type="match status" value="1"/>
</dbReference>
<dbReference type="InterPro" id="IPR013517">
    <property type="entry name" value="FG-GAP"/>
</dbReference>
<accession>A0AA38VKP6</accession>
<proteinExistence type="predicted"/>
<dbReference type="Pfam" id="PF13472">
    <property type="entry name" value="Lipase_GDSL_2"/>
    <property type="match status" value="1"/>
</dbReference>
<dbReference type="PANTHER" id="PTHR30383:SF31">
    <property type="entry name" value="SGNH HYDROLASE-TYPE ESTERASE DOMAIN-CONTAINING PROTEIN-RELATED"/>
    <property type="match status" value="1"/>
</dbReference>
<feature type="chain" id="PRO_5041279320" evidence="3">
    <location>
        <begin position="27"/>
        <end position="1359"/>
    </location>
</feature>
<evidence type="ECO:0000256" key="2">
    <source>
        <dbReference type="SAM" id="MobiDB-lite"/>
    </source>
</evidence>
<feature type="compositionally biased region" description="Acidic residues" evidence="2">
    <location>
        <begin position="922"/>
        <end position="932"/>
    </location>
</feature>
<dbReference type="SUPFAM" id="SSF69318">
    <property type="entry name" value="Integrin alpha N-terminal domain"/>
    <property type="match status" value="2"/>
</dbReference>
<evidence type="ECO:0000259" key="4">
    <source>
        <dbReference type="Pfam" id="PF13472"/>
    </source>
</evidence>
<protein>
    <submittedName>
        <fullName evidence="5">Fg-gap repeat domain-containing protein</fullName>
    </submittedName>
</protein>
<dbReference type="Proteomes" id="UP001174694">
    <property type="component" value="Unassembled WGS sequence"/>
</dbReference>
<dbReference type="InterPro" id="IPR051532">
    <property type="entry name" value="Ester_Hydrolysis_Enzymes"/>
</dbReference>
<keyword evidence="1 3" id="KW-0732">Signal</keyword>
<reference evidence="5" key="1">
    <citation type="submission" date="2022-07" db="EMBL/GenBank/DDBJ databases">
        <title>Fungi with potential for degradation of polypropylene.</title>
        <authorList>
            <person name="Gostincar C."/>
        </authorList>
    </citation>
    <scope>NUCLEOTIDE SEQUENCE</scope>
    <source>
        <strain evidence="5">EXF-13308</strain>
    </source>
</reference>
<organism evidence="5 6">
    <name type="scientific">Pleurostoma richardsiae</name>
    <dbReference type="NCBI Taxonomy" id="41990"/>
    <lineage>
        <taxon>Eukaryota</taxon>
        <taxon>Fungi</taxon>
        <taxon>Dikarya</taxon>
        <taxon>Ascomycota</taxon>
        <taxon>Pezizomycotina</taxon>
        <taxon>Sordariomycetes</taxon>
        <taxon>Sordariomycetidae</taxon>
        <taxon>Calosphaeriales</taxon>
        <taxon>Pleurostomataceae</taxon>
        <taxon>Pleurostoma</taxon>
    </lineage>
</organism>
<dbReference type="Gene3D" id="3.40.50.1110">
    <property type="entry name" value="SGNH hydrolase"/>
    <property type="match status" value="1"/>
</dbReference>
<dbReference type="GO" id="GO:0004622">
    <property type="term" value="F:phosphatidylcholine lysophospholipase activity"/>
    <property type="evidence" value="ECO:0007669"/>
    <property type="project" value="TreeGrafter"/>
</dbReference>
<dbReference type="InterPro" id="IPR013830">
    <property type="entry name" value="SGNH_hydro"/>
</dbReference>
<dbReference type="InterPro" id="IPR028994">
    <property type="entry name" value="Integrin_alpha_N"/>
</dbReference>
<feature type="signal peptide" evidence="3">
    <location>
        <begin position="1"/>
        <end position="26"/>
    </location>
</feature>
<feature type="domain" description="SGNH hydrolase-type esterase" evidence="4">
    <location>
        <begin position="65"/>
        <end position="251"/>
    </location>
</feature>